<dbReference type="Proteomes" id="UP000275256">
    <property type="component" value="Unassembled WGS sequence"/>
</dbReference>
<keyword evidence="2" id="KW-0472">Membrane</keyword>
<keyword evidence="2" id="KW-0812">Transmembrane</keyword>
<keyword evidence="4" id="KW-1185">Reference proteome</keyword>
<keyword evidence="2" id="KW-1133">Transmembrane helix</keyword>
<sequence>MSMPPPDRFTHPSGPITPPGARGSSGGPPSAGPWGPPPPAAPWGPPAFRGGPPPGPPPRGLYGPPSNWGPSGGGPGWAPPPRRTSSGAVVGCLVAVVGFLVIVPGLIAVLGGLVASSVEPYEPPTPMPRPSSAPPAPPTPKPEPPTPKPAPPEPEPIPNRTNPPLPPPNSGDPAWVRVQQAAVYTASFPSMSGCPAPATLGTMAELQPYATAELACIQNAWRPVLATVGLPSAEVPHFFFSGSEVTSPCGVSTAPAYYCSANGGTIHIGEDLLLDTSWDPIWAKDVIGHEYGHHIQGVSGFFDAMDDLPPGNETIRRNEIQATCFSMGMLRRDDSVTLDRPFYDTLEPHLRSYLDDGTHGSPDSLALWGMRGFHATLAGECTTWLVGSDKVR</sequence>
<feature type="compositionally biased region" description="Pro residues" evidence="1">
    <location>
        <begin position="30"/>
        <end position="59"/>
    </location>
</feature>
<dbReference type="EMBL" id="REFW01000004">
    <property type="protein sequence ID" value="RMB58308.1"/>
    <property type="molecule type" value="Genomic_DNA"/>
</dbReference>
<protein>
    <recommendedName>
        <fullName evidence="5">Peptidase</fullName>
    </recommendedName>
</protein>
<evidence type="ECO:0000313" key="3">
    <source>
        <dbReference type="EMBL" id="RMB58308.1"/>
    </source>
</evidence>
<evidence type="ECO:0000313" key="4">
    <source>
        <dbReference type="Proteomes" id="UP000275256"/>
    </source>
</evidence>
<feature type="region of interest" description="Disordered" evidence="1">
    <location>
        <begin position="1"/>
        <end position="82"/>
    </location>
</feature>
<feature type="compositionally biased region" description="Pro residues" evidence="1">
    <location>
        <begin position="121"/>
        <end position="170"/>
    </location>
</feature>
<name>A0A3M0G117_9ACTN</name>
<evidence type="ECO:0008006" key="5">
    <source>
        <dbReference type="Google" id="ProtNLM"/>
    </source>
</evidence>
<evidence type="ECO:0000256" key="2">
    <source>
        <dbReference type="SAM" id="Phobius"/>
    </source>
</evidence>
<proteinExistence type="predicted"/>
<organism evidence="3 4">
    <name type="scientific">Tessaracoccus antarcticus</name>
    <dbReference type="NCBI Taxonomy" id="2479848"/>
    <lineage>
        <taxon>Bacteria</taxon>
        <taxon>Bacillati</taxon>
        <taxon>Actinomycetota</taxon>
        <taxon>Actinomycetes</taxon>
        <taxon>Propionibacteriales</taxon>
        <taxon>Propionibacteriaceae</taxon>
        <taxon>Tessaracoccus</taxon>
    </lineage>
</organism>
<feature type="region of interest" description="Disordered" evidence="1">
    <location>
        <begin position="121"/>
        <end position="174"/>
    </location>
</feature>
<accession>A0A3M0G117</accession>
<feature type="transmembrane region" description="Helical" evidence="2">
    <location>
        <begin position="88"/>
        <end position="115"/>
    </location>
</feature>
<feature type="compositionally biased region" description="Low complexity" evidence="1">
    <location>
        <begin position="60"/>
        <end position="69"/>
    </location>
</feature>
<evidence type="ECO:0000256" key="1">
    <source>
        <dbReference type="SAM" id="MobiDB-lite"/>
    </source>
</evidence>
<gene>
    <name evidence="3" type="ORF">EAX62_14000</name>
</gene>
<reference evidence="3 4" key="1">
    <citation type="submission" date="2018-10" db="EMBL/GenBank/DDBJ databases">
        <title>Tessaracoccus antarcticuss sp. nov., isolated from sediment.</title>
        <authorList>
            <person name="Zhou L.Y."/>
            <person name="Du Z.J."/>
        </authorList>
    </citation>
    <scope>NUCLEOTIDE SEQUENCE [LARGE SCALE GENOMIC DNA]</scope>
    <source>
        <strain evidence="3 4">JDX10</strain>
    </source>
</reference>
<dbReference type="PRINTS" id="PR01217">
    <property type="entry name" value="PRICHEXTENSN"/>
</dbReference>
<comment type="caution">
    <text evidence="3">The sequence shown here is derived from an EMBL/GenBank/DDBJ whole genome shotgun (WGS) entry which is preliminary data.</text>
</comment>
<dbReference type="AlphaFoldDB" id="A0A3M0G117"/>